<dbReference type="Proteomes" id="UP001153069">
    <property type="component" value="Unassembled WGS sequence"/>
</dbReference>
<gene>
    <name evidence="3" type="ORF">SEMRO_277_G106320.1</name>
</gene>
<dbReference type="EMBL" id="CAICTM010000276">
    <property type="protein sequence ID" value="CAB9506746.1"/>
    <property type="molecule type" value="Genomic_DNA"/>
</dbReference>
<feature type="signal peptide" evidence="2">
    <location>
        <begin position="1"/>
        <end position="18"/>
    </location>
</feature>
<dbReference type="AlphaFoldDB" id="A0A9N8DTZ8"/>
<keyword evidence="1" id="KW-0472">Membrane</keyword>
<evidence type="ECO:0000313" key="4">
    <source>
        <dbReference type="Proteomes" id="UP001153069"/>
    </source>
</evidence>
<evidence type="ECO:0000313" key="3">
    <source>
        <dbReference type="EMBL" id="CAB9506746.1"/>
    </source>
</evidence>
<feature type="transmembrane region" description="Helical" evidence="1">
    <location>
        <begin position="41"/>
        <end position="72"/>
    </location>
</feature>
<keyword evidence="1" id="KW-0812">Transmembrane</keyword>
<proteinExistence type="predicted"/>
<sequence length="167" mass="18754">MTVLVFAITLIRLPMHMAKTFYVAATTEECYERCQFFDPFLRILVFLLVPIPHLLWLLGTTLFAATVGNLYYISRTTRTIFKHQYAKACGYGTKTVMLDEDSHIGVYIQSCRDFMADDGPSLGMVEMLKAICSFLPGLPLGALPFIPFTLLSYSLHSFGCPSTFSNP</sequence>
<name>A0A9N8DTZ8_9STRA</name>
<feature type="chain" id="PRO_5040387407" evidence="2">
    <location>
        <begin position="19"/>
        <end position="167"/>
    </location>
</feature>
<evidence type="ECO:0000256" key="2">
    <source>
        <dbReference type="SAM" id="SignalP"/>
    </source>
</evidence>
<protein>
    <submittedName>
        <fullName evidence="3">Uncharacterized protein</fullName>
    </submittedName>
</protein>
<evidence type="ECO:0000256" key="1">
    <source>
        <dbReference type="SAM" id="Phobius"/>
    </source>
</evidence>
<reference evidence="3" key="1">
    <citation type="submission" date="2020-06" db="EMBL/GenBank/DDBJ databases">
        <authorList>
            <consortium name="Plant Systems Biology data submission"/>
        </authorList>
    </citation>
    <scope>NUCLEOTIDE SEQUENCE</scope>
    <source>
        <strain evidence="3">D6</strain>
    </source>
</reference>
<organism evidence="3 4">
    <name type="scientific">Seminavis robusta</name>
    <dbReference type="NCBI Taxonomy" id="568900"/>
    <lineage>
        <taxon>Eukaryota</taxon>
        <taxon>Sar</taxon>
        <taxon>Stramenopiles</taxon>
        <taxon>Ochrophyta</taxon>
        <taxon>Bacillariophyta</taxon>
        <taxon>Bacillariophyceae</taxon>
        <taxon>Bacillariophycidae</taxon>
        <taxon>Naviculales</taxon>
        <taxon>Naviculaceae</taxon>
        <taxon>Seminavis</taxon>
    </lineage>
</organism>
<keyword evidence="1" id="KW-1133">Transmembrane helix</keyword>
<comment type="caution">
    <text evidence="3">The sequence shown here is derived from an EMBL/GenBank/DDBJ whole genome shotgun (WGS) entry which is preliminary data.</text>
</comment>
<accession>A0A9N8DTZ8</accession>
<keyword evidence="2" id="KW-0732">Signal</keyword>
<keyword evidence="4" id="KW-1185">Reference proteome</keyword>